<dbReference type="EMBL" id="CATOUU010000108">
    <property type="protein sequence ID" value="CAI9916489.1"/>
    <property type="molecule type" value="Genomic_DNA"/>
</dbReference>
<keyword evidence="1" id="KW-0812">Transmembrane</keyword>
<organism evidence="2">
    <name type="scientific">Hexamita inflata</name>
    <dbReference type="NCBI Taxonomy" id="28002"/>
    <lineage>
        <taxon>Eukaryota</taxon>
        <taxon>Metamonada</taxon>
        <taxon>Diplomonadida</taxon>
        <taxon>Hexamitidae</taxon>
        <taxon>Hexamitinae</taxon>
        <taxon>Hexamita</taxon>
    </lineage>
</organism>
<protein>
    <submittedName>
        <fullName evidence="2">YadA-like family protein</fullName>
    </submittedName>
    <submittedName>
        <fullName evidence="3">YadA-like_family protein</fullName>
    </submittedName>
</protein>
<evidence type="ECO:0000256" key="1">
    <source>
        <dbReference type="SAM" id="Phobius"/>
    </source>
</evidence>
<dbReference type="EMBL" id="CAXDID020000053">
    <property type="protein sequence ID" value="CAL6005937.1"/>
    <property type="molecule type" value="Genomic_DNA"/>
</dbReference>
<evidence type="ECO:0000313" key="3">
    <source>
        <dbReference type="EMBL" id="CAL6005937.1"/>
    </source>
</evidence>
<keyword evidence="4" id="KW-1185">Reference proteome</keyword>
<name>A0AA86NB85_9EUKA</name>
<proteinExistence type="predicted"/>
<reference evidence="3 4" key="2">
    <citation type="submission" date="2024-07" db="EMBL/GenBank/DDBJ databases">
        <authorList>
            <person name="Akdeniz Z."/>
        </authorList>
    </citation>
    <scope>NUCLEOTIDE SEQUENCE [LARGE SCALE GENOMIC DNA]</scope>
</reference>
<accession>A0AA86NB85</accession>
<gene>
    <name evidence="3" type="ORF">HINF_LOCUS19863</name>
    <name evidence="2" type="ORF">HINF_LOCUS4134</name>
</gene>
<evidence type="ECO:0000313" key="2">
    <source>
        <dbReference type="EMBL" id="CAI9916489.1"/>
    </source>
</evidence>
<dbReference type="AlphaFoldDB" id="A0AA86NB85"/>
<feature type="transmembrane region" description="Helical" evidence="1">
    <location>
        <begin position="78"/>
        <end position="102"/>
    </location>
</feature>
<comment type="caution">
    <text evidence="2">The sequence shown here is derived from an EMBL/GenBank/DDBJ whole genome shotgun (WGS) entry which is preliminary data.</text>
</comment>
<evidence type="ECO:0000313" key="4">
    <source>
        <dbReference type="Proteomes" id="UP001642409"/>
    </source>
</evidence>
<sequence>MLLHLEEAPSQERVNARFSCAFIFRFRALARRLGCSYWAGFILSVVLDFLQRFYFLLEYSQQSLDIRFRLQKNYKRTIIIKLDCIFVIFKFAAQFFLVQFGLKLFFYPRPSVQFRQLALQFNSLFEPLPLFPVDITIVFPKFQNFFTLAGIIYTFLSSDIIFISNQKIIFQGLKMSALSQDNNLIIKAKKIKYGGQSIDITNDNHIQFNDVLNENSVYINTKNNQSNIQIDINQLEGKTLNNFTIKNLRSNNIIISSQVDGDFNLEETIDELIEAHKLNQQKIIEIQTQIETNKTAQDQINNIFGNDIQNINSTIVNHTQQIQQLFIDNNNFKAFQTLTETRLLQIETKNIEQDTTLDAHWSKILEIIALLNEIDASYITKSDLNGLASEASVIGLGITIGAIGIEATAATAAAATAAAATANTTAGSALTMSTANGAAISQLVTEVSLLSTKEALLEGDVSLIKADNITTKTDLTATKASLNSFIISQGIIDAEMQAQITTLQTTKADKADLDDYVLKQNDTNSQISTNLLTLSSTKANVLDVYSKTEIDLQQQVQDNLISTKANISDVFTKTEIISKYYNKIDQDIMFQLKTDSDIVLGNMMSLINNLDQTKVNISDVYTNKQIDTIISTKANTTDVYTISDIDLKYEVQNNLISTKANISDVYTKSDIDLQQKVQNDNISLLQSKDFVQDNDITNMKIDVTNNNTNVQNCMIKTTENTNDIKLIKSDVTVIKQDIVNLKNSSNNIPFLEGRLITLENSQIDQNIIINGTKNYLEQTLIPDQTTQNNNISTLQTQMSSVISVNNNQSNRLSTIENSISSDQSMNNYSFTMYGGLTFKFGKIDVGGALSQKSITFSIPFKYAVNVAFVSCWGNNNSGGGADVGYIVADVNGATITADYANSGGNKTNVYSWLVIGM</sequence>
<feature type="transmembrane region" description="Helical" evidence="1">
    <location>
        <begin position="37"/>
        <end position="57"/>
    </location>
</feature>
<keyword evidence="1" id="KW-0472">Membrane</keyword>
<reference evidence="2" key="1">
    <citation type="submission" date="2023-06" db="EMBL/GenBank/DDBJ databases">
        <authorList>
            <person name="Kurt Z."/>
        </authorList>
    </citation>
    <scope>NUCLEOTIDE SEQUENCE</scope>
</reference>
<dbReference type="Proteomes" id="UP001642409">
    <property type="component" value="Unassembled WGS sequence"/>
</dbReference>
<keyword evidence="1" id="KW-1133">Transmembrane helix</keyword>